<evidence type="ECO:0000313" key="1">
    <source>
        <dbReference type="EMBL" id="KAK1443306.1"/>
    </source>
</evidence>
<proteinExistence type="predicted"/>
<gene>
    <name evidence="1" type="ORF">BgAZ_201820</name>
</gene>
<keyword evidence="2" id="KW-1185">Reference proteome</keyword>
<dbReference type="Proteomes" id="UP001230268">
    <property type="component" value="Unassembled WGS sequence"/>
</dbReference>
<evidence type="ECO:0000313" key="2">
    <source>
        <dbReference type="Proteomes" id="UP001230268"/>
    </source>
</evidence>
<organism evidence="1 2">
    <name type="scientific">Babesia gibsoni</name>
    <dbReference type="NCBI Taxonomy" id="33632"/>
    <lineage>
        <taxon>Eukaryota</taxon>
        <taxon>Sar</taxon>
        <taxon>Alveolata</taxon>
        <taxon>Apicomplexa</taxon>
        <taxon>Aconoidasida</taxon>
        <taxon>Piroplasmida</taxon>
        <taxon>Babesiidae</taxon>
        <taxon>Babesia</taxon>
    </lineage>
</organism>
<dbReference type="EMBL" id="JAVEPI010000002">
    <property type="protein sequence ID" value="KAK1443306.1"/>
    <property type="molecule type" value="Genomic_DNA"/>
</dbReference>
<dbReference type="AlphaFoldDB" id="A0AAD8LQZ3"/>
<accession>A0AAD8LQZ3</accession>
<name>A0AAD8LQZ3_BABGI</name>
<reference evidence="1" key="1">
    <citation type="submission" date="2023-08" db="EMBL/GenBank/DDBJ databases">
        <title>Draft sequence of the Babesia gibsoni genome.</title>
        <authorList>
            <person name="Yamagishi J.Y."/>
            <person name="Xuan X.X."/>
        </authorList>
    </citation>
    <scope>NUCLEOTIDE SEQUENCE</scope>
    <source>
        <strain evidence="1">Azabu</strain>
    </source>
</reference>
<sequence>MGASLTVPHHGSEEILTNCSLDDILSRSLKYGEEEEASETKDSQNVSLVFNFLKNIWTFLTDSSLYESQKGDTAKGDVIPFMHSDERRREVAHRILDFLSQFREDEKDGTGSTASALTNIAHGHLRTSFNVLSTCLLSRSANEGVVNAGNAVLKFLDVFTLLVPSALDFPTFVDLLTELVKNIPADSIKVFADYVCKRGDFFSENMKHLESSASSAIVVQTCGAKLIWLTRILESNLREIPLDEEFGRVFKLRIMISSCLPASHLGLCNRQSVRAELPTISPVKQEEWNHIVGLSKRRRVQGISQFEITNYEAVATISGFPNSMSGQVFDIKSYTGGRTDSKSEETEALLLPTYTVYRNYCDLLNFIYSPEVIAEKPQDYVDDLSVKFTSVVNYIYSLLEKGPRSDSSLPWVMEPSGNAERFIFMCTKICFWESFLCSLALAIQTLKLSHKWVEPNDSVYSQLKEKTSNAVDSIEKTANHCMSKIVNLTTRVDSMLGREKEWITWKRKGCQLEVAEAVSEDKLTYPGMPITSDDNIGGSEMQDFLYLLEQLEKVSPKGTNGLPEIGSNCRLVVGELRFDRQAETWYLPNAKCKQQLTTAYDKLCHKFDEYAEKLRMDADPANDIEESERSKQDPLFRFRFNRLFANRYCDVYNELSNDDLASGCVERLMNSVESKANQHSKKVRKKKKV</sequence>
<comment type="caution">
    <text evidence="1">The sequence shown here is derived from an EMBL/GenBank/DDBJ whole genome shotgun (WGS) entry which is preliminary data.</text>
</comment>
<protein>
    <submittedName>
        <fullName evidence="1">Uncharacterized protein</fullName>
    </submittedName>
</protein>